<dbReference type="InterPro" id="IPR022642">
    <property type="entry name" value="CheR_C"/>
</dbReference>
<dbReference type="RefSeq" id="WP_232189738.1">
    <property type="nucleotide sequence ID" value="NZ_JAIOAP010000023.1"/>
</dbReference>
<sequence>MITHGPSDGGLEKIEIALLLEGIYRRYGYDFRNYAFASIRRRIWHRIQMEGLSTVSSLQERVMHHTEAFHRLIGDLVIPVTEMFRDPDTFLALRRDVIPLLRKLPYIRIWHAGCSTGEEVHSMSILLHEEGVLDKTRIYATDINESALQKAKEGIIPLEKMKQYTKNYQAAGGMQSFSDYYDSDQGIVRLKPFLRRNIVIARHNLVTDRSFNEFHVIMCRNVMIYFNSQLRSQVHKLLYDSLAREGFLVVGGKESISFTPLAERYETRNDQHRIFRKLR</sequence>
<name>A0ABV1L303_9BACL</name>
<accession>A0ABV1L303</accession>
<evidence type="ECO:0000259" key="1">
    <source>
        <dbReference type="PROSITE" id="PS50123"/>
    </source>
</evidence>
<dbReference type="InterPro" id="IPR029063">
    <property type="entry name" value="SAM-dependent_MTases_sf"/>
</dbReference>
<organism evidence="2 3">
    <name type="scientific">Cohnella silvisoli</name>
    <dbReference type="NCBI Taxonomy" id="2873699"/>
    <lineage>
        <taxon>Bacteria</taxon>
        <taxon>Bacillati</taxon>
        <taxon>Bacillota</taxon>
        <taxon>Bacilli</taxon>
        <taxon>Bacillales</taxon>
        <taxon>Paenibacillaceae</taxon>
        <taxon>Cohnella</taxon>
    </lineage>
</organism>
<dbReference type="SUPFAM" id="SSF53335">
    <property type="entry name" value="S-adenosyl-L-methionine-dependent methyltransferases"/>
    <property type="match status" value="1"/>
</dbReference>
<dbReference type="SUPFAM" id="SSF47757">
    <property type="entry name" value="Chemotaxis receptor methyltransferase CheR, N-terminal domain"/>
    <property type="match status" value="1"/>
</dbReference>
<dbReference type="SMART" id="SM00138">
    <property type="entry name" value="MeTrc"/>
    <property type="match status" value="1"/>
</dbReference>
<comment type="caution">
    <text evidence="2">The sequence shown here is derived from an EMBL/GenBank/DDBJ whole genome shotgun (WGS) entry which is preliminary data.</text>
</comment>
<gene>
    <name evidence="2" type="ORF">QJS35_30205</name>
</gene>
<dbReference type="Pfam" id="PF01739">
    <property type="entry name" value="CheR"/>
    <property type="match status" value="1"/>
</dbReference>
<evidence type="ECO:0000313" key="3">
    <source>
        <dbReference type="Proteomes" id="UP001493487"/>
    </source>
</evidence>
<protein>
    <submittedName>
        <fullName evidence="2">Protein-glutamate O-methyltransferase CheR</fullName>
    </submittedName>
</protein>
<dbReference type="PRINTS" id="PR00996">
    <property type="entry name" value="CHERMTFRASE"/>
</dbReference>
<feature type="domain" description="CheR-type methyltransferase" evidence="1">
    <location>
        <begin position="23"/>
        <end position="256"/>
    </location>
</feature>
<dbReference type="InterPro" id="IPR022641">
    <property type="entry name" value="CheR_N"/>
</dbReference>
<dbReference type="InterPro" id="IPR000780">
    <property type="entry name" value="CheR_MeTrfase"/>
</dbReference>
<dbReference type="Proteomes" id="UP001493487">
    <property type="component" value="Unassembled WGS sequence"/>
</dbReference>
<proteinExistence type="predicted"/>
<dbReference type="PANTHER" id="PTHR24422">
    <property type="entry name" value="CHEMOTAXIS PROTEIN METHYLTRANSFERASE"/>
    <property type="match status" value="1"/>
</dbReference>
<dbReference type="InterPro" id="IPR050903">
    <property type="entry name" value="Bact_Chemotaxis_MeTrfase"/>
</dbReference>
<reference evidence="2 3" key="1">
    <citation type="journal article" date="2023" name="Genome Announc.">
        <title>Pan-Genome Analyses of the Genus Cohnella and Proposal of the Novel Species Cohnella silvisoli sp. nov., Isolated from Forest Soil.</title>
        <authorList>
            <person name="Wang C."/>
            <person name="Mao L."/>
            <person name="Bao G."/>
            <person name="Zhu H."/>
        </authorList>
    </citation>
    <scope>NUCLEOTIDE SEQUENCE [LARGE SCALE GENOMIC DNA]</scope>
    <source>
        <strain evidence="2 3">NL03-T5-1</strain>
    </source>
</reference>
<dbReference type="PANTHER" id="PTHR24422:SF8">
    <property type="entry name" value="CHEMOTAXIS PROTEIN"/>
    <property type="match status" value="1"/>
</dbReference>
<dbReference type="PROSITE" id="PS50123">
    <property type="entry name" value="CHER"/>
    <property type="match status" value="1"/>
</dbReference>
<dbReference type="EMBL" id="JASKHM010000024">
    <property type="protein sequence ID" value="MEQ4486657.1"/>
    <property type="molecule type" value="Genomic_DNA"/>
</dbReference>
<keyword evidence="3" id="KW-1185">Reference proteome</keyword>
<dbReference type="Gene3D" id="3.40.50.150">
    <property type="entry name" value="Vaccinia Virus protein VP39"/>
    <property type="match status" value="1"/>
</dbReference>
<dbReference type="Pfam" id="PF03705">
    <property type="entry name" value="CheR_N"/>
    <property type="match status" value="1"/>
</dbReference>
<evidence type="ECO:0000313" key="2">
    <source>
        <dbReference type="EMBL" id="MEQ4486657.1"/>
    </source>
</evidence>